<keyword evidence="6" id="KW-0249">Electron transport</keyword>
<evidence type="ECO:0000256" key="11">
    <source>
        <dbReference type="ARBA" id="ARBA00023180"/>
    </source>
</evidence>
<proteinExistence type="predicted"/>
<comment type="subcellular location">
    <subcellularLocation>
        <location evidence="1">Membrane</location>
        <topology evidence="1">Single-pass type I membrane protein</topology>
    </subcellularLocation>
</comment>
<keyword evidence="5 12" id="KW-0732">Signal</keyword>
<dbReference type="InterPro" id="IPR028871">
    <property type="entry name" value="BlueCu_1_BS"/>
</dbReference>
<sequence>MERITFDLFKRLYCCFFIVPLLLGRIESKEYIVGDEDGWNSGSNYQRWSQKYSFSVGDVLEFDYVKGQHNVKEVTENAFRTCDTESSGAVLENYESGDDKVHLTQARKYWFVCDIPNHCRGGMKFGIQVTDANTVAPQPSGVEAKPIPPEHSGVDAKPIPPEHSGVLHVLQMAGWNKGHWSSYVIVACGVLLIIP</sequence>
<keyword evidence="9" id="KW-0472">Membrane</keyword>
<evidence type="ECO:0000256" key="3">
    <source>
        <dbReference type="ARBA" id="ARBA00022692"/>
    </source>
</evidence>
<dbReference type="Proteomes" id="UP001177140">
    <property type="component" value="Unassembled WGS sequence"/>
</dbReference>
<feature type="chain" id="PRO_5041303975" description="Phytocyanin domain-containing protein" evidence="12">
    <location>
        <begin position="29"/>
        <end position="195"/>
    </location>
</feature>
<protein>
    <recommendedName>
        <fullName evidence="13">Phytocyanin domain-containing protein</fullName>
    </recommendedName>
</protein>
<accession>A0AA41V1M0</accession>
<dbReference type="Gene3D" id="2.60.40.420">
    <property type="entry name" value="Cupredoxins - blue copper proteins"/>
    <property type="match status" value="1"/>
</dbReference>
<dbReference type="PROSITE" id="PS00196">
    <property type="entry name" value="COPPER_BLUE"/>
    <property type="match status" value="1"/>
</dbReference>
<evidence type="ECO:0000256" key="8">
    <source>
        <dbReference type="ARBA" id="ARBA00023008"/>
    </source>
</evidence>
<dbReference type="PANTHER" id="PTHR33021">
    <property type="entry name" value="BLUE COPPER PROTEIN"/>
    <property type="match status" value="1"/>
</dbReference>
<dbReference type="PROSITE" id="PS51485">
    <property type="entry name" value="PHYTOCYANIN"/>
    <property type="match status" value="1"/>
</dbReference>
<keyword evidence="7" id="KW-1133">Transmembrane helix</keyword>
<dbReference type="Pfam" id="PF02298">
    <property type="entry name" value="Cu_bind_like"/>
    <property type="match status" value="1"/>
</dbReference>
<evidence type="ECO:0000256" key="4">
    <source>
        <dbReference type="ARBA" id="ARBA00022723"/>
    </source>
</evidence>
<evidence type="ECO:0000313" key="15">
    <source>
        <dbReference type="Proteomes" id="UP001177140"/>
    </source>
</evidence>
<evidence type="ECO:0000256" key="6">
    <source>
        <dbReference type="ARBA" id="ARBA00022982"/>
    </source>
</evidence>
<evidence type="ECO:0000313" key="14">
    <source>
        <dbReference type="EMBL" id="MCL7031025.1"/>
    </source>
</evidence>
<name>A0AA41V1M0_PAPNU</name>
<evidence type="ECO:0000256" key="1">
    <source>
        <dbReference type="ARBA" id="ARBA00004479"/>
    </source>
</evidence>
<dbReference type="GO" id="GO:0009610">
    <property type="term" value="P:response to symbiotic fungus"/>
    <property type="evidence" value="ECO:0007669"/>
    <property type="project" value="UniProtKB-ARBA"/>
</dbReference>
<dbReference type="AlphaFoldDB" id="A0AA41V1M0"/>
<keyword evidence="11" id="KW-0325">Glycoprotein</keyword>
<feature type="signal peptide" evidence="12">
    <location>
        <begin position="1"/>
        <end position="28"/>
    </location>
</feature>
<comment type="caution">
    <text evidence="14">The sequence shown here is derived from an EMBL/GenBank/DDBJ whole genome shotgun (WGS) entry which is preliminary data.</text>
</comment>
<dbReference type="EMBL" id="JAJJMA010107980">
    <property type="protein sequence ID" value="MCL7031025.1"/>
    <property type="molecule type" value="Genomic_DNA"/>
</dbReference>
<evidence type="ECO:0000256" key="10">
    <source>
        <dbReference type="ARBA" id="ARBA00023157"/>
    </source>
</evidence>
<organism evidence="14 15">
    <name type="scientific">Papaver nudicaule</name>
    <name type="common">Iceland poppy</name>
    <dbReference type="NCBI Taxonomy" id="74823"/>
    <lineage>
        <taxon>Eukaryota</taxon>
        <taxon>Viridiplantae</taxon>
        <taxon>Streptophyta</taxon>
        <taxon>Embryophyta</taxon>
        <taxon>Tracheophyta</taxon>
        <taxon>Spermatophyta</taxon>
        <taxon>Magnoliopsida</taxon>
        <taxon>Ranunculales</taxon>
        <taxon>Papaveraceae</taxon>
        <taxon>Papaveroideae</taxon>
        <taxon>Papaver</taxon>
    </lineage>
</organism>
<dbReference type="SUPFAM" id="SSF49503">
    <property type="entry name" value="Cupredoxins"/>
    <property type="match status" value="1"/>
</dbReference>
<evidence type="ECO:0000256" key="5">
    <source>
        <dbReference type="ARBA" id="ARBA00022729"/>
    </source>
</evidence>
<keyword evidence="2" id="KW-0813">Transport</keyword>
<keyword evidence="3" id="KW-0812">Transmembrane</keyword>
<evidence type="ECO:0000256" key="2">
    <source>
        <dbReference type="ARBA" id="ARBA00022448"/>
    </source>
</evidence>
<gene>
    <name evidence="14" type="ORF">MKW94_011663</name>
</gene>
<dbReference type="InterPro" id="IPR008972">
    <property type="entry name" value="Cupredoxin"/>
</dbReference>
<dbReference type="FunFam" id="2.60.40.420:FF:000067">
    <property type="entry name" value="Cupredoxin superfamily protein"/>
    <property type="match status" value="1"/>
</dbReference>
<dbReference type="GO" id="GO:0046872">
    <property type="term" value="F:metal ion binding"/>
    <property type="evidence" value="ECO:0007669"/>
    <property type="project" value="UniProtKB-KW"/>
</dbReference>
<keyword evidence="4" id="KW-0479">Metal-binding</keyword>
<feature type="domain" description="Phytocyanin" evidence="13">
    <location>
        <begin position="29"/>
        <end position="131"/>
    </location>
</feature>
<dbReference type="InterPro" id="IPR003245">
    <property type="entry name" value="Phytocyanin_dom"/>
</dbReference>
<dbReference type="GO" id="GO:0009055">
    <property type="term" value="F:electron transfer activity"/>
    <property type="evidence" value="ECO:0007669"/>
    <property type="project" value="InterPro"/>
</dbReference>
<evidence type="ECO:0000256" key="9">
    <source>
        <dbReference type="ARBA" id="ARBA00023136"/>
    </source>
</evidence>
<dbReference type="InterPro" id="IPR039391">
    <property type="entry name" value="Phytocyanin-like"/>
</dbReference>
<keyword evidence="10" id="KW-1015">Disulfide bond</keyword>
<keyword evidence="15" id="KW-1185">Reference proteome</keyword>
<evidence type="ECO:0000256" key="7">
    <source>
        <dbReference type="ARBA" id="ARBA00022989"/>
    </source>
</evidence>
<dbReference type="GO" id="GO:0005886">
    <property type="term" value="C:plasma membrane"/>
    <property type="evidence" value="ECO:0007669"/>
    <property type="project" value="TreeGrafter"/>
</dbReference>
<dbReference type="CDD" id="cd04216">
    <property type="entry name" value="Phytocyanin"/>
    <property type="match status" value="1"/>
</dbReference>
<dbReference type="PANTHER" id="PTHR33021:SF179">
    <property type="entry name" value="OS09G0541100 PROTEIN"/>
    <property type="match status" value="1"/>
</dbReference>
<evidence type="ECO:0000259" key="13">
    <source>
        <dbReference type="PROSITE" id="PS51485"/>
    </source>
</evidence>
<reference evidence="14" key="1">
    <citation type="submission" date="2022-03" db="EMBL/GenBank/DDBJ databases">
        <title>A functionally conserved STORR gene fusion in Papaver species that diverged 16.8 million years ago.</title>
        <authorList>
            <person name="Catania T."/>
        </authorList>
    </citation>
    <scope>NUCLEOTIDE SEQUENCE</scope>
    <source>
        <strain evidence="14">S-191538</strain>
    </source>
</reference>
<evidence type="ECO:0000256" key="12">
    <source>
        <dbReference type="SAM" id="SignalP"/>
    </source>
</evidence>
<keyword evidence="8" id="KW-0186">Copper</keyword>